<dbReference type="AlphaFoldDB" id="A0A7N2R3G9"/>
<name>A0A7N2R3G9_QUELO</name>
<dbReference type="InterPro" id="IPR032675">
    <property type="entry name" value="LRR_dom_sf"/>
</dbReference>
<dbReference type="InParanoid" id="A0A7N2R3G9"/>
<reference evidence="5 6" key="1">
    <citation type="journal article" date="2016" name="G3 (Bethesda)">
        <title>First Draft Assembly and Annotation of the Genome of a California Endemic Oak Quercus lobata Nee (Fagaceae).</title>
        <authorList>
            <person name="Sork V.L."/>
            <person name="Fitz-Gibbon S.T."/>
            <person name="Puiu D."/>
            <person name="Crepeau M."/>
            <person name="Gugger P.F."/>
            <person name="Sherman R."/>
            <person name="Stevens K."/>
            <person name="Langley C.H."/>
            <person name="Pellegrini M."/>
            <person name="Salzberg S.L."/>
        </authorList>
    </citation>
    <scope>NUCLEOTIDE SEQUENCE [LARGE SCALE GENOMIC DNA]</scope>
    <source>
        <strain evidence="5 6">cv. SW786</strain>
    </source>
</reference>
<keyword evidence="3" id="KW-0677">Repeat</keyword>
<feature type="signal peptide" evidence="4">
    <location>
        <begin position="1"/>
        <end position="27"/>
    </location>
</feature>
<dbReference type="EnsemblPlants" id="QL04p064575:mrna">
    <property type="protein sequence ID" value="QL04p064575:mrna"/>
    <property type="gene ID" value="QL04p064575"/>
</dbReference>
<organism evidence="5 6">
    <name type="scientific">Quercus lobata</name>
    <name type="common">Valley oak</name>
    <dbReference type="NCBI Taxonomy" id="97700"/>
    <lineage>
        <taxon>Eukaryota</taxon>
        <taxon>Viridiplantae</taxon>
        <taxon>Streptophyta</taxon>
        <taxon>Embryophyta</taxon>
        <taxon>Tracheophyta</taxon>
        <taxon>Spermatophyta</taxon>
        <taxon>Magnoliopsida</taxon>
        <taxon>eudicotyledons</taxon>
        <taxon>Gunneridae</taxon>
        <taxon>Pentapetalae</taxon>
        <taxon>rosids</taxon>
        <taxon>fabids</taxon>
        <taxon>Fagales</taxon>
        <taxon>Fagaceae</taxon>
        <taxon>Quercus</taxon>
    </lineage>
</organism>
<dbReference type="FunFam" id="3.80.10.10:FF:000383">
    <property type="entry name" value="Leucine-rich repeat receptor protein kinase EMS1"/>
    <property type="match status" value="1"/>
</dbReference>
<evidence type="ECO:0000256" key="1">
    <source>
        <dbReference type="ARBA" id="ARBA00004479"/>
    </source>
</evidence>
<dbReference type="Pfam" id="PF00560">
    <property type="entry name" value="LRR_1"/>
    <property type="match status" value="6"/>
</dbReference>
<keyword evidence="4" id="KW-0732">Signal</keyword>
<evidence type="ECO:0000256" key="2">
    <source>
        <dbReference type="ARBA" id="ARBA00022614"/>
    </source>
</evidence>
<dbReference type="InterPro" id="IPR051824">
    <property type="entry name" value="LRR_Rcpt-Like_S/T_Kinase"/>
</dbReference>
<dbReference type="GO" id="GO:0005886">
    <property type="term" value="C:plasma membrane"/>
    <property type="evidence" value="ECO:0007669"/>
    <property type="project" value="TreeGrafter"/>
</dbReference>
<comment type="subcellular location">
    <subcellularLocation>
        <location evidence="1">Membrane</location>
        <topology evidence="1">Single-pass type I membrane protein</topology>
    </subcellularLocation>
</comment>
<dbReference type="Gramene" id="QL04p064575:mrna">
    <property type="protein sequence ID" value="QL04p064575:mrna"/>
    <property type="gene ID" value="QL04p064575"/>
</dbReference>
<dbReference type="Proteomes" id="UP000594261">
    <property type="component" value="Chromosome 4"/>
</dbReference>
<sequence length="410" mass="44739">MVGSPPLLALAFCAAIIFGQLLEVAQSQSQNKTQPRTDPAEVRALNSVFQKWGISAQPDQWNISGEPCSGAAIDLTNFDDSNQNPFIKCDCSFNYSSTCHITQLKVFDLDVVGVIPEELWSLTFLFNLNLSQNYLTGSLSTSIGNLTSMQYLTLAFNALSGTLPKELGNLMNLISLSLSTNKFSGSLPSELGNLVKLEELYLSVMESGEKELGVCDYTGRLRLWGWVNQAIKGFLDRRGGNKISNFDSSGVSGELPSTFAKLQNLQIVWASDTNLTGRIPDFIGTWSNLVSLALEGNSFQGPIPSNFSSLTSLVDLRISGLSNGSSSLAFIKDMKSLSFLRLRNNDISDSIPSNIGEYQQLSFLDLSFNNIIGQIPDSLFNLSLVHYLFLGNNELSGTLPTQKIPSLHTV</sequence>
<dbReference type="EMBL" id="LRBV02000004">
    <property type="status" value="NOT_ANNOTATED_CDS"/>
    <property type="molecule type" value="Genomic_DNA"/>
</dbReference>
<reference evidence="5" key="2">
    <citation type="submission" date="2021-01" db="UniProtKB">
        <authorList>
            <consortium name="EnsemblPlants"/>
        </authorList>
    </citation>
    <scope>IDENTIFICATION</scope>
</reference>
<protein>
    <submittedName>
        <fullName evidence="5">Uncharacterized protein</fullName>
    </submittedName>
</protein>
<dbReference type="Gene3D" id="3.80.10.10">
    <property type="entry name" value="Ribonuclease Inhibitor"/>
    <property type="match status" value="3"/>
</dbReference>
<evidence type="ECO:0000313" key="5">
    <source>
        <dbReference type="EnsemblPlants" id="QL04p064575:mrna"/>
    </source>
</evidence>
<evidence type="ECO:0000313" key="6">
    <source>
        <dbReference type="Proteomes" id="UP000594261"/>
    </source>
</evidence>
<accession>A0A7N2R3G9</accession>
<evidence type="ECO:0000256" key="3">
    <source>
        <dbReference type="ARBA" id="ARBA00022737"/>
    </source>
</evidence>
<feature type="chain" id="PRO_5029534573" evidence="4">
    <location>
        <begin position="28"/>
        <end position="410"/>
    </location>
</feature>
<dbReference type="OMA" id="PCTGVAI"/>
<dbReference type="SUPFAM" id="SSF52058">
    <property type="entry name" value="L domain-like"/>
    <property type="match status" value="1"/>
</dbReference>
<evidence type="ECO:0000256" key="4">
    <source>
        <dbReference type="SAM" id="SignalP"/>
    </source>
</evidence>
<dbReference type="PANTHER" id="PTHR48006">
    <property type="entry name" value="LEUCINE-RICH REPEAT-CONTAINING PROTEIN DDB_G0281931-RELATED"/>
    <property type="match status" value="1"/>
</dbReference>
<dbReference type="InterPro" id="IPR001611">
    <property type="entry name" value="Leu-rich_rpt"/>
</dbReference>
<dbReference type="PANTHER" id="PTHR48006:SF62">
    <property type="entry name" value="LEUCINE-RICH REPEAT TRANSMEMBRANE PROTEIN KINASE"/>
    <property type="match status" value="1"/>
</dbReference>
<keyword evidence="2" id="KW-0433">Leucine-rich repeat</keyword>
<proteinExistence type="predicted"/>
<keyword evidence="6" id="KW-1185">Reference proteome</keyword>